<evidence type="ECO:0000313" key="2">
    <source>
        <dbReference type="Proteomes" id="UP000053573"/>
    </source>
</evidence>
<organism evidence="1 2">
    <name type="scientific">Blastomyces silverae</name>
    <dbReference type="NCBI Taxonomy" id="2060906"/>
    <lineage>
        <taxon>Eukaryota</taxon>
        <taxon>Fungi</taxon>
        <taxon>Dikarya</taxon>
        <taxon>Ascomycota</taxon>
        <taxon>Pezizomycotina</taxon>
        <taxon>Eurotiomycetes</taxon>
        <taxon>Eurotiomycetidae</taxon>
        <taxon>Onygenales</taxon>
        <taxon>Ajellomycetaceae</taxon>
        <taxon>Blastomyces</taxon>
    </lineage>
</organism>
<gene>
    <name evidence="1" type="ORF">EMPG_17439</name>
</gene>
<reference evidence="2" key="1">
    <citation type="journal article" date="2015" name="PLoS Genet.">
        <title>The dynamic genome and transcriptome of the human fungal pathogen Blastomyces and close relative Emmonsia.</title>
        <authorList>
            <person name="Munoz J.F."/>
            <person name="Gauthier G.M."/>
            <person name="Desjardins C.A."/>
            <person name="Gallo J.E."/>
            <person name="Holder J."/>
            <person name="Sullivan T.D."/>
            <person name="Marty A.J."/>
            <person name="Carmen J.C."/>
            <person name="Chen Z."/>
            <person name="Ding L."/>
            <person name="Gujja S."/>
            <person name="Magrini V."/>
            <person name="Misas E."/>
            <person name="Mitreva M."/>
            <person name="Priest M."/>
            <person name="Saif S."/>
            <person name="Whiston E.A."/>
            <person name="Young S."/>
            <person name="Zeng Q."/>
            <person name="Goldman W.E."/>
            <person name="Mardis E.R."/>
            <person name="Taylor J.W."/>
            <person name="McEwen J.G."/>
            <person name="Clay O.K."/>
            <person name="Klein B.S."/>
            <person name="Cuomo C.A."/>
        </authorList>
    </citation>
    <scope>NUCLEOTIDE SEQUENCE [LARGE SCALE GENOMIC DNA]</scope>
    <source>
        <strain evidence="2">UAMH 139</strain>
    </source>
</reference>
<name>A0A0H1B7J9_9EURO</name>
<dbReference type="EMBL" id="LDEV01002922">
    <property type="protein sequence ID" value="KLJ07068.1"/>
    <property type="molecule type" value="Genomic_DNA"/>
</dbReference>
<evidence type="ECO:0000313" key="1">
    <source>
        <dbReference type="EMBL" id="KLJ07068.1"/>
    </source>
</evidence>
<dbReference type="AlphaFoldDB" id="A0A0H1B7J9"/>
<comment type="caution">
    <text evidence="1">The sequence shown here is derived from an EMBL/GenBank/DDBJ whole genome shotgun (WGS) entry which is preliminary data.</text>
</comment>
<proteinExistence type="predicted"/>
<keyword evidence="2" id="KW-1185">Reference proteome</keyword>
<dbReference type="OrthoDB" id="10452803at2759"/>
<sequence length="77" mass="8607">MQEAKRSEDLMPFTCFINSPKPSRQTMRYFKSCRCLDDNNAPSPSQSASVDLDSAPFAGIQACPFSFLHSPESNQPF</sequence>
<protein>
    <submittedName>
        <fullName evidence="1">Uncharacterized protein</fullName>
    </submittedName>
</protein>
<accession>A0A0H1B7J9</accession>
<dbReference type="Proteomes" id="UP000053573">
    <property type="component" value="Unassembled WGS sequence"/>
</dbReference>